<comment type="caution">
    <text evidence="2">The sequence shown here is derived from an EMBL/GenBank/DDBJ whole genome shotgun (WGS) entry which is preliminary data.</text>
</comment>
<sequence>MAPVSRKRKKSHHRNGHSRPSRLKTSNKAEDTSSYGQMTSIDKEIDRRIAIAVSRQGSRLKKRMAEIPQKQSTHQLKDGLPTDLDGFETSCPSRSAGDQKPLAEAALGGERFFLASTSRNRSRKRPNQMTGTTTCKDLHAATRPPHIMLGIRGIAGLTIPKSVGEIAVNTKLGFICAAGGSQAQRVISIIEFTLRQWDELSFSDFSGISDEKLPGYDVWLAVRQGYRRMLHNLGIMNSGKVVRWDATPHLYLKTPTVVAGLVGSNSKQESS</sequence>
<dbReference type="EMBL" id="JAULSW010000006">
    <property type="protein sequence ID" value="KAK3377967.1"/>
    <property type="molecule type" value="Genomic_DNA"/>
</dbReference>
<organism evidence="2 3">
    <name type="scientific">Podospora didyma</name>
    <dbReference type="NCBI Taxonomy" id="330526"/>
    <lineage>
        <taxon>Eukaryota</taxon>
        <taxon>Fungi</taxon>
        <taxon>Dikarya</taxon>
        <taxon>Ascomycota</taxon>
        <taxon>Pezizomycotina</taxon>
        <taxon>Sordariomycetes</taxon>
        <taxon>Sordariomycetidae</taxon>
        <taxon>Sordariales</taxon>
        <taxon>Podosporaceae</taxon>
        <taxon>Podospora</taxon>
    </lineage>
</organism>
<reference evidence="2" key="2">
    <citation type="submission" date="2023-06" db="EMBL/GenBank/DDBJ databases">
        <authorList>
            <consortium name="Lawrence Berkeley National Laboratory"/>
            <person name="Haridas S."/>
            <person name="Hensen N."/>
            <person name="Bonometti L."/>
            <person name="Westerberg I."/>
            <person name="Brannstrom I.O."/>
            <person name="Guillou S."/>
            <person name="Cros-Aarteil S."/>
            <person name="Calhoun S."/>
            <person name="Kuo A."/>
            <person name="Mondo S."/>
            <person name="Pangilinan J."/>
            <person name="Riley R."/>
            <person name="LaButti K."/>
            <person name="Andreopoulos B."/>
            <person name="Lipzen A."/>
            <person name="Chen C."/>
            <person name="Yanf M."/>
            <person name="Daum C."/>
            <person name="Ng V."/>
            <person name="Clum A."/>
            <person name="Steindorff A."/>
            <person name="Ohm R."/>
            <person name="Martin F."/>
            <person name="Silar P."/>
            <person name="Natvig D."/>
            <person name="Lalanne C."/>
            <person name="Gautier V."/>
            <person name="Ament-velasquez S.L."/>
            <person name="Kruys A."/>
            <person name="Hutchinson M.I."/>
            <person name="Powell A.J."/>
            <person name="Barry K."/>
            <person name="Miller A.N."/>
            <person name="Grigoriev I.V."/>
            <person name="Debuchy R."/>
            <person name="Gladieux P."/>
            <person name="Thoren M.H."/>
            <person name="Johannesson H."/>
        </authorList>
    </citation>
    <scope>NUCLEOTIDE SEQUENCE</scope>
    <source>
        <strain evidence="2">CBS 232.78</strain>
    </source>
</reference>
<evidence type="ECO:0000256" key="1">
    <source>
        <dbReference type="SAM" id="MobiDB-lite"/>
    </source>
</evidence>
<dbReference type="Proteomes" id="UP001285441">
    <property type="component" value="Unassembled WGS sequence"/>
</dbReference>
<dbReference type="AlphaFoldDB" id="A0AAE0NBI6"/>
<gene>
    <name evidence="2" type="ORF">B0H63DRAFT_525225</name>
</gene>
<proteinExistence type="predicted"/>
<accession>A0AAE0NBI6</accession>
<feature type="compositionally biased region" description="Basic residues" evidence="1">
    <location>
        <begin position="1"/>
        <end position="22"/>
    </location>
</feature>
<reference evidence="2" key="1">
    <citation type="journal article" date="2023" name="Mol. Phylogenet. Evol.">
        <title>Genome-scale phylogeny and comparative genomics of the fungal order Sordariales.</title>
        <authorList>
            <person name="Hensen N."/>
            <person name="Bonometti L."/>
            <person name="Westerberg I."/>
            <person name="Brannstrom I.O."/>
            <person name="Guillou S."/>
            <person name="Cros-Aarteil S."/>
            <person name="Calhoun S."/>
            <person name="Haridas S."/>
            <person name="Kuo A."/>
            <person name="Mondo S."/>
            <person name="Pangilinan J."/>
            <person name="Riley R."/>
            <person name="LaButti K."/>
            <person name="Andreopoulos B."/>
            <person name="Lipzen A."/>
            <person name="Chen C."/>
            <person name="Yan M."/>
            <person name="Daum C."/>
            <person name="Ng V."/>
            <person name="Clum A."/>
            <person name="Steindorff A."/>
            <person name="Ohm R.A."/>
            <person name="Martin F."/>
            <person name="Silar P."/>
            <person name="Natvig D.O."/>
            <person name="Lalanne C."/>
            <person name="Gautier V."/>
            <person name="Ament-Velasquez S.L."/>
            <person name="Kruys A."/>
            <person name="Hutchinson M.I."/>
            <person name="Powell A.J."/>
            <person name="Barry K."/>
            <person name="Miller A.N."/>
            <person name="Grigoriev I.V."/>
            <person name="Debuchy R."/>
            <person name="Gladieux P."/>
            <person name="Hiltunen Thoren M."/>
            <person name="Johannesson H."/>
        </authorList>
    </citation>
    <scope>NUCLEOTIDE SEQUENCE</scope>
    <source>
        <strain evidence="2">CBS 232.78</strain>
    </source>
</reference>
<evidence type="ECO:0000313" key="2">
    <source>
        <dbReference type="EMBL" id="KAK3377967.1"/>
    </source>
</evidence>
<feature type="region of interest" description="Disordered" evidence="1">
    <location>
        <begin position="1"/>
        <end position="81"/>
    </location>
</feature>
<keyword evidence="3" id="KW-1185">Reference proteome</keyword>
<evidence type="ECO:0000313" key="3">
    <source>
        <dbReference type="Proteomes" id="UP001285441"/>
    </source>
</evidence>
<protein>
    <submittedName>
        <fullName evidence="2">Uncharacterized protein</fullName>
    </submittedName>
</protein>
<name>A0AAE0NBI6_9PEZI</name>